<dbReference type="Proteomes" id="UP000887565">
    <property type="component" value="Unplaced"/>
</dbReference>
<evidence type="ECO:0000313" key="2">
    <source>
        <dbReference type="Proteomes" id="UP000887565"/>
    </source>
</evidence>
<reference evidence="3" key="1">
    <citation type="submission" date="2022-11" db="UniProtKB">
        <authorList>
            <consortium name="WormBaseParasite"/>
        </authorList>
    </citation>
    <scope>IDENTIFICATION</scope>
</reference>
<evidence type="ECO:0000313" key="3">
    <source>
        <dbReference type="WBParaSite" id="nRc.2.0.1.t40047-RA"/>
    </source>
</evidence>
<name>A0A915KMH6_ROMCU</name>
<protein>
    <submittedName>
        <fullName evidence="3">Uncharacterized protein</fullName>
    </submittedName>
</protein>
<organism evidence="2 3">
    <name type="scientific">Romanomermis culicivorax</name>
    <name type="common">Nematode worm</name>
    <dbReference type="NCBI Taxonomy" id="13658"/>
    <lineage>
        <taxon>Eukaryota</taxon>
        <taxon>Metazoa</taxon>
        <taxon>Ecdysozoa</taxon>
        <taxon>Nematoda</taxon>
        <taxon>Enoplea</taxon>
        <taxon>Dorylaimia</taxon>
        <taxon>Mermithida</taxon>
        <taxon>Mermithoidea</taxon>
        <taxon>Mermithidae</taxon>
        <taxon>Romanomermis</taxon>
    </lineage>
</organism>
<feature type="region of interest" description="Disordered" evidence="1">
    <location>
        <begin position="335"/>
        <end position="366"/>
    </location>
</feature>
<keyword evidence="2" id="KW-1185">Reference proteome</keyword>
<sequence>MIHPKRRAKGPGARLAEAKHTTLTGILQVKLAGPKQDIFMPEIRPNLNEVDPETEWQWLERIGQDHEQLQQPERALKMSNQELVMELHKSKGTIEALFDITNAATENNMREAQDCRQEPDRQVRPCNRGAERDNSLLAETYAGPEPSNGLKFDEGLRPNFEPKSWRGPARDIRFERMEQSADQKNQNQLAQQHLTLTKVVHDGRENIIDPTTLRSDQLACFPYRDYRFYRDNLPSNQGGVPLQQDPGRIMLQSLNSDMDPVLTAAYNQRGMPTNNLVQEIGLRNIVEGVLPKLLEEGMSGHDPEIALVTKNQSEGFQQSQRQRFCPPYQSLCNEVPAQTQRSRSDSPEIEEIPVREAPSTQTEKNQLKEKIVEEEEKLQTCAVQAKPNSTQSNGKEFREALYKKELEFSLTDPKENELPKGLIRDDLMALLQKKDEFGKFKFQNYVKIMKEFLKYKKKKYKQTLLAIIAFDAGKDHPNVSLHTVSLSTDKFEKEQFLYDEIMAPWREFQKILLR</sequence>
<proteinExistence type="predicted"/>
<accession>A0A915KMH6</accession>
<dbReference type="AlphaFoldDB" id="A0A915KMH6"/>
<dbReference type="WBParaSite" id="nRc.2.0.1.t40047-RA">
    <property type="protein sequence ID" value="nRc.2.0.1.t40047-RA"/>
    <property type="gene ID" value="nRc.2.0.1.g40047"/>
</dbReference>
<feature type="region of interest" description="Disordered" evidence="1">
    <location>
        <begin position="141"/>
        <end position="166"/>
    </location>
</feature>
<evidence type="ECO:0000256" key="1">
    <source>
        <dbReference type="SAM" id="MobiDB-lite"/>
    </source>
</evidence>